<dbReference type="GO" id="GO:0004222">
    <property type="term" value="F:metalloendopeptidase activity"/>
    <property type="evidence" value="ECO:0007669"/>
    <property type="project" value="InterPro"/>
</dbReference>
<sequence length="297" mass="33554">MDGFEINDKRIVLAATNRPDILDPALLRPGRFDRRIILELPDINDREAILKIHAREKPLAPNTNLREVAERTPGFSGADLANIMNEAAILAARRGKTQVYQDELLESIEKVLLGPERKSHILNEKEKEITAYHEAGHALVSASLPNTEPIRKISIIARGMAAGYTLQMPEKDKRMKTKKEFLSEMSTFLGGYVAEKLKFKDITTGASNDLKRASDLARRLVKIYGMSDLGPISFGEREELIFLGKELGEQRNYSEQIAALIDKEVAKFIKQAESKARKILIKRKSLIHFLFQIITFD</sequence>
<dbReference type="Pfam" id="PF00004">
    <property type="entry name" value="AAA"/>
    <property type="match status" value="1"/>
</dbReference>
<keyword evidence="3" id="KW-0645">Protease</keyword>
<evidence type="ECO:0000259" key="8">
    <source>
        <dbReference type="Pfam" id="PF00004"/>
    </source>
</evidence>
<evidence type="ECO:0008006" key="12">
    <source>
        <dbReference type="Google" id="ProtNLM"/>
    </source>
</evidence>
<dbReference type="Pfam" id="PF17862">
    <property type="entry name" value="AAA_lid_3"/>
    <property type="match status" value="1"/>
</dbReference>
<dbReference type="GO" id="GO:0006508">
    <property type="term" value="P:proteolysis"/>
    <property type="evidence" value="ECO:0007669"/>
    <property type="project" value="UniProtKB-KW"/>
</dbReference>
<dbReference type="Gene3D" id="1.20.58.760">
    <property type="entry name" value="Peptidase M41"/>
    <property type="match status" value="1"/>
</dbReference>
<dbReference type="InterPro" id="IPR027417">
    <property type="entry name" value="P-loop_NTPase"/>
</dbReference>
<accession>A0A0F9E4K0</accession>
<dbReference type="EMBL" id="LAZR01028917">
    <property type="protein sequence ID" value="KKL61116.1"/>
    <property type="molecule type" value="Genomic_DNA"/>
</dbReference>
<dbReference type="InterPro" id="IPR041569">
    <property type="entry name" value="AAA_lid_3"/>
</dbReference>
<evidence type="ECO:0000259" key="10">
    <source>
        <dbReference type="Pfam" id="PF17862"/>
    </source>
</evidence>
<feature type="domain" description="ATPase AAA-type core" evidence="8">
    <location>
        <begin position="1"/>
        <end position="39"/>
    </location>
</feature>
<feature type="domain" description="AAA ATPase AAA+ lid" evidence="10">
    <location>
        <begin position="64"/>
        <end position="105"/>
    </location>
</feature>
<gene>
    <name evidence="11" type="ORF">LCGC14_2198540</name>
</gene>
<evidence type="ECO:0000256" key="7">
    <source>
        <dbReference type="ARBA" id="ARBA00023049"/>
    </source>
</evidence>
<dbReference type="InterPro" id="IPR003960">
    <property type="entry name" value="ATPase_AAA_CS"/>
</dbReference>
<dbReference type="SUPFAM" id="SSF52540">
    <property type="entry name" value="P-loop containing nucleoside triphosphate hydrolases"/>
    <property type="match status" value="1"/>
</dbReference>
<dbReference type="InterPro" id="IPR003959">
    <property type="entry name" value="ATPase_AAA_core"/>
</dbReference>
<dbReference type="Gene3D" id="3.40.50.300">
    <property type="entry name" value="P-loop containing nucleotide triphosphate hydrolases"/>
    <property type="match status" value="1"/>
</dbReference>
<evidence type="ECO:0000256" key="2">
    <source>
        <dbReference type="ARBA" id="ARBA00010044"/>
    </source>
</evidence>
<dbReference type="Pfam" id="PF01434">
    <property type="entry name" value="Peptidase_M41"/>
    <property type="match status" value="1"/>
</dbReference>
<evidence type="ECO:0000256" key="1">
    <source>
        <dbReference type="ARBA" id="ARBA00001947"/>
    </source>
</evidence>
<evidence type="ECO:0000313" key="11">
    <source>
        <dbReference type="EMBL" id="KKL61116.1"/>
    </source>
</evidence>
<dbReference type="FunFam" id="1.20.58.760:FF:000001">
    <property type="entry name" value="ATP-dependent zinc metalloprotease FtsH"/>
    <property type="match status" value="1"/>
</dbReference>
<dbReference type="GO" id="GO:0030163">
    <property type="term" value="P:protein catabolic process"/>
    <property type="evidence" value="ECO:0007669"/>
    <property type="project" value="TreeGrafter"/>
</dbReference>
<dbReference type="GO" id="GO:0005524">
    <property type="term" value="F:ATP binding"/>
    <property type="evidence" value="ECO:0007669"/>
    <property type="project" value="InterPro"/>
</dbReference>
<evidence type="ECO:0000256" key="5">
    <source>
        <dbReference type="ARBA" id="ARBA00022801"/>
    </source>
</evidence>
<feature type="domain" description="Peptidase M41" evidence="9">
    <location>
        <begin position="121"/>
        <end position="292"/>
    </location>
</feature>
<reference evidence="11" key="1">
    <citation type="journal article" date="2015" name="Nature">
        <title>Complex archaea that bridge the gap between prokaryotes and eukaryotes.</title>
        <authorList>
            <person name="Spang A."/>
            <person name="Saw J.H."/>
            <person name="Jorgensen S.L."/>
            <person name="Zaremba-Niedzwiedzka K."/>
            <person name="Martijn J."/>
            <person name="Lind A.E."/>
            <person name="van Eijk R."/>
            <person name="Schleper C."/>
            <person name="Guy L."/>
            <person name="Ettema T.J."/>
        </authorList>
    </citation>
    <scope>NUCLEOTIDE SEQUENCE</scope>
</reference>
<keyword evidence="5" id="KW-0378">Hydrolase</keyword>
<dbReference type="GO" id="GO:0005886">
    <property type="term" value="C:plasma membrane"/>
    <property type="evidence" value="ECO:0007669"/>
    <property type="project" value="TreeGrafter"/>
</dbReference>
<dbReference type="Gene3D" id="1.10.8.60">
    <property type="match status" value="1"/>
</dbReference>
<dbReference type="InterPro" id="IPR037219">
    <property type="entry name" value="Peptidase_M41-like"/>
</dbReference>
<protein>
    <recommendedName>
        <fullName evidence="12">AAA+ ATPase domain-containing protein</fullName>
    </recommendedName>
</protein>
<dbReference type="GO" id="GO:0004176">
    <property type="term" value="F:ATP-dependent peptidase activity"/>
    <property type="evidence" value="ECO:0007669"/>
    <property type="project" value="InterPro"/>
</dbReference>
<keyword evidence="7" id="KW-0482">Metalloprotease</keyword>
<evidence type="ECO:0000256" key="4">
    <source>
        <dbReference type="ARBA" id="ARBA00022723"/>
    </source>
</evidence>
<comment type="similarity">
    <text evidence="2">In the C-terminal section; belongs to the peptidase M41 family.</text>
</comment>
<comment type="cofactor">
    <cofactor evidence="1">
        <name>Zn(2+)</name>
        <dbReference type="ChEBI" id="CHEBI:29105"/>
    </cofactor>
</comment>
<evidence type="ECO:0000259" key="9">
    <source>
        <dbReference type="Pfam" id="PF01434"/>
    </source>
</evidence>
<proteinExistence type="inferred from homology"/>
<keyword evidence="4" id="KW-0479">Metal-binding</keyword>
<name>A0A0F9E4K0_9ZZZZ</name>
<dbReference type="FunFam" id="1.10.8.60:FF:000001">
    <property type="entry name" value="ATP-dependent zinc metalloprotease FtsH"/>
    <property type="match status" value="1"/>
</dbReference>
<evidence type="ECO:0000256" key="3">
    <source>
        <dbReference type="ARBA" id="ARBA00022670"/>
    </source>
</evidence>
<dbReference type="AlphaFoldDB" id="A0A0F9E4K0"/>
<dbReference type="PANTHER" id="PTHR23076">
    <property type="entry name" value="METALLOPROTEASE M41 FTSH"/>
    <property type="match status" value="1"/>
</dbReference>
<dbReference type="GO" id="GO:0016887">
    <property type="term" value="F:ATP hydrolysis activity"/>
    <property type="evidence" value="ECO:0007669"/>
    <property type="project" value="InterPro"/>
</dbReference>
<dbReference type="PANTHER" id="PTHR23076:SF97">
    <property type="entry name" value="ATP-DEPENDENT ZINC METALLOPROTEASE YME1L1"/>
    <property type="match status" value="1"/>
</dbReference>
<dbReference type="PROSITE" id="PS00674">
    <property type="entry name" value="AAA"/>
    <property type="match status" value="1"/>
</dbReference>
<organism evidence="11">
    <name type="scientific">marine sediment metagenome</name>
    <dbReference type="NCBI Taxonomy" id="412755"/>
    <lineage>
        <taxon>unclassified sequences</taxon>
        <taxon>metagenomes</taxon>
        <taxon>ecological metagenomes</taxon>
    </lineage>
</organism>
<dbReference type="SUPFAM" id="SSF140990">
    <property type="entry name" value="FtsH protease domain-like"/>
    <property type="match status" value="1"/>
</dbReference>
<dbReference type="InterPro" id="IPR000642">
    <property type="entry name" value="Peptidase_M41"/>
</dbReference>
<comment type="caution">
    <text evidence="11">The sequence shown here is derived from an EMBL/GenBank/DDBJ whole genome shotgun (WGS) entry which is preliminary data.</text>
</comment>
<dbReference type="GO" id="GO:0046872">
    <property type="term" value="F:metal ion binding"/>
    <property type="evidence" value="ECO:0007669"/>
    <property type="project" value="UniProtKB-KW"/>
</dbReference>
<evidence type="ECO:0000256" key="6">
    <source>
        <dbReference type="ARBA" id="ARBA00022833"/>
    </source>
</evidence>
<keyword evidence="6" id="KW-0862">Zinc</keyword>